<evidence type="ECO:0000313" key="2">
    <source>
        <dbReference type="EMBL" id="KAJ3569769.1"/>
    </source>
</evidence>
<dbReference type="InterPro" id="IPR011051">
    <property type="entry name" value="RmlC_Cupin_sf"/>
</dbReference>
<dbReference type="AlphaFoldDB" id="A0AAD5YSF6"/>
<dbReference type="SUPFAM" id="SSF51182">
    <property type="entry name" value="RmlC-like cupins"/>
    <property type="match status" value="1"/>
</dbReference>
<protein>
    <recommendedName>
        <fullName evidence="1">Cupin type-2 domain-containing protein</fullName>
    </recommendedName>
</protein>
<dbReference type="Gene3D" id="2.60.120.10">
    <property type="entry name" value="Jelly Rolls"/>
    <property type="match status" value="1"/>
</dbReference>
<accession>A0AAD5YSF6</accession>
<sequence>MSDTTSSLLPPLRRVVTAHNAEGLAAVESNILLEPLDMPAVPGAQSAAIWVTTDGLPVNDNNTHDDGAKRVIEDPSNFGLVHPSGTNLRSTELEPGAVTPLHRTSSLDYNILVSGELVLITEDGSETYLKNPGDTVIQRGTMHAWKNPSKTQATRWITVLVAANPAIVNGKPLAPDFVIDKPTV</sequence>
<dbReference type="Gene3D" id="2.20.70.150">
    <property type="match status" value="1"/>
</dbReference>
<feature type="domain" description="Cupin type-2" evidence="1">
    <location>
        <begin position="92"/>
        <end position="159"/>
    </location>
</feature>
<dbReference type="InterPro" id="IPR014710">
    <property type="entry name" value="RmlC-like_jellyroll"/>
</dbReference>
<dbReference type="CDD" id="cd02231">
    <property type="entry name" value="cupin_BLL6423-like"/>
    <property type="match status" value="1"/>
</dbReference>
<dbReference type="EMBL" id="JANIEX010000271">
    <property type="protein sequence ID" value="KAJ3569769.1"/>
    <property type="molecule type" value="Genomic_DNA"/>
</dbReference>
<dbReference type="Pfam" id="PF07883">
    <property type="entry name" value="Cupin_2"/>
    <property type="match status" value="1"/>
</dbReference>
<evidence type="ECO:0000259" key="1">
    <source>
        <dbReference type="Pfam" id="PF07883"/>
    </source>
</evidence>
<gene>
    <name evidence="2" type="ORF">NP233_g4836</name>
</gene>
<proteinExistence type="predicted"/>
<evidence type="ECO:0000313" key="3">
    <source>
        <dbReference type="Proteomes" id="UP001213000"/>
    </source>
</evidence>
<dbReference type="PANTHER" id="PTHR36156:SF2">
    <property type="entry name" value="CUPIN TYPE-2 DOMAIN-CONTAINING PROTEIN"/>
    <property type="match status" value="1"/>
</dbReference>
<dbReference type="InterPro" id="IPR047142">
    <property type="entry name" value="OryJ/VirC-like"/>
</dbReference>
<keyword evidence="3" id="KW-1185">Reference proteome</keyword>
<reference evidence="2" key="1">
    <citation type="submission" date="2022-07" db="EMBL/GenBank/DDBJ databases">
        <title>Genome Sequence of Leucocoprinus birnbaumii.</title>
        <authorList>
            <person name="Buettner E."/>
        </authorList>
    </citation>
    <scope>NUCLEOTIDE SEQUENCE</scope>
    <source>
        <strain evidence="2">VT141</strain>
    </source>
</reference>
<dbReference type="InterPro" id="IPR013096">
    <property type="entry name" value="Cupin_2"/>
</dbReference>
<dbReference type="PANTHER" id="PTHR36156">
    <property type="entry name" value="SLR2101 PROTEIN"/>
    <property type="match status" value="1"/>
</dbReference>
<comment type="caution">
    <text evidence="2">The sequence shown here is derived from an EMBL/GenBank/DDBJ whole genome shotgun (WGS) entry which is preliminary data.</text>
</comment>
<organism evidence="2 3">
    <name type="scientific">Leucocoprinus birnbaumii</name>
    <dbReference type="NCBI Taxonomy" id="56174"/>
    <lineage>
        <taxon>Eukaryota</taxon>
        <taxon>Fungi</taxon>
        <taxon>Dikarya</taxon>
        <taxon>Basidiomycota</taxon>
        <taxon>Agaricomycotina</taxon>
        <taxon>Agaricomycetes</taxon>
        <taxon>Agaricomycetidae</taxon>
        <taxon>Agaricales</taxon>
        <taxon>Agaricineae</taxon>
        <taxon>Agaricaceae</taxon>
        <taxon>Leucocoprinus</taxon>
    </lineage>
</organism>
<name>A0AAD5YSF6_9AGAR</name>
<dbReference type="Proteomes" id="UP001213000">
    <property type="component" value="Unassembled WGS sequence"/>
</dbReference>